<dbReference type="InterPro" id="IPR050863">
    <property type="entry name" value="CenT-Element_Derived"/>
</dbReference>
<organism evidence="5 6">
    <name type="scientific">Sitophilus oryzae</name>
    <name type="common">Rice weevil</name>
    <name type="synonym">Curculio oryzae</name>
    <dbReference type="NCBI Taxonomy" id="7048"/>
    <lineage>
        <taxon>Eukaryota</taxon>
        <taxon>Metazoa</taxon>
        <taxon>Ecdysozoa</taxon>
        <taxon>Arthropoda</taxon>
        <taxon>Hexapoda</taxon>
        <taxon>Insecta</taxon>
        <taxon>Pterygota</taxon>
        <taxon>Neoptera</taxon>
        <taxon>Endopterygota</taxon>
        <taxon>Coleoptera</taxon>
        <taxon>Polyphaga</taxon>
        <taxon>Cucujiformia</taxon>
        <taxon>Curculionidae</taxon>
        <taxon>Dryophthorinae</taxon>
        <taxon>Sitophilus</taxon>
    </lineage>
</organism>
<dbReference type="InterPro" id="IPR007889">
    <property type="entry name" value="HTH_Psq"/>
</dbReference>
<dbReference type="OrthoDB" id="10031330at2759"/>
<dbReference type="Gene3D" id="1.10.10.60">
    <property type="entry name" value="Homeodomain-like"/>
    <property type="match status" value="1"/>
</dbReference>
<reference evidence="6" key="1">
    <citation type="submission" date="2025-08" db="UniProtKB">
        <authorList>
            <consortium name="RefSeq"/>
        </authorList>
    </citation>
    <scope>IDENTIFICATION</scope>
    <source>
        <tissue evidence="6">Gonads</tissue>
    </source>
</reference>
<dbReference type="Pfam" id="PF05225">
    <property type="entry name" value="HTH_psq"/>
    <property type="match status" value="1"/>
</dbReference>
<evidence type="ECO:0000256" key="3">
    <source>
        <dbReference type="ARBA" id="ARBA00023242"/>
    </source>
</evidence>
<evidence type="ECO:0000256" key="2">
    <source>
        <dbReference type="ARBA" id="ARBA00023125"/>
    </source>
</evidence>
<dbReference type="PANTHER" id="PTHR19303">
    <property type="entry name" value="TRANSPOSON"/>
    <property type="match status" value="1"/>
</dbReference>
<dbReference type="RefSeq" id="XP_030766851.1">
    <property type="nucleotide sequence ID" value="XM_030910991.1"/>
</dbReference>
<dbReference type="InParanoid" id="A0A6J2YUJ8"/>
<dbReference type="SUPFAM" id="SSF46689">
    <property type="entry name" value="Homeodomain-like"/>
    <property type="match status" value="1"/>
</dbReference>
<protein>
    <submittedName>
        <fullName evidence="6">Uncharacterized protein LOC115890689</fullName>
    </submittedName>
</protein>
<sequence length="213" mass="24090">MTNALSDVRSGMSYRAACLKHGIPRITLMRKHKRNLPAKTKMGPKTSFSEEQENMLAYWILTMSKAGFPLSKETFMYSVKKLATEYNIKFGGKTTPGRKWYNLFCARHPNISLRTSQNLTTSRRLVSEAEISNWFQEVKSYIDQNKLTTILDNPRRVFNTDETAFFLNPKPSKVLAQKGSKNIYTSAGTDEKENITVLLTAIAAGQLAPPMIV</sequence>
<dbReference type="GeneID" id="115890689"/>
<dbReference type="KEGG" id="soy:115890689"/>
<keyword evidence="5" id="KW-1185">Reference proteome</keyword>
<dbReference type="AlphaFoldDB" id="A0A6J2YUJ8"/>
<evidence type="ECO:0000256" key="1">
    <source>
        <dbReference type="ARBA" id="ARBA00004123"/>
    </source>
</evidence>
<dbReference type="InterPro" id="IPR006600">
    <property type="entry name" value="HTH_CenpB_DNA-bd_dom"/>
</dbReference>
<keyword evidence="2" id="KW-0238">DNA-binding</keyword>
<dbReference type="GO" id="GO:0003677">
    <property type="term" value="F:DNA binding"/>
    <property type="evidence" value="ECO:0007669"/>
    <property type="project" value="UniProtKB-KW"/>
</dbReference>
<evidence type="ECO:0000313" key="5">
    <source>
        <dbReference type="Proteomes" id="UP000504635"/>
    </source>
</evidence>
<dbReference type="PROSITE" id="PS51253">
    <property type="entry name" value="HTH_CENPB"/>
    <property type="match status" value="1"/>
</dbReference>
<name>A0A6J2YUJ8_SITOR</name>
<comment type="subcellular location">
    <subcellularLocation>
        <location evidence="1">Nucleus</location>
    </subcellularLocation>
</comment>
<feature type="domain" description="HTH CENPB-type" evidence="4">
    <location>
        <begin position="40"/>
        <end position="114"/>
    </location>
</feature>
<dbReference type="Proteomes" id="UP000504635">
    <property type="component" value="Unplaced"/>
</dbReference>
<proteinExistence type="predicted"/>
<evidence type="ECO:0000313" key="6">
    <source>
        <dbReference type="RefSeq" id="XP_030766851.1"/>
    </source>
</evidence>
<accession>A0A6J2YUJ8</accession>
<dbReference type="PANTHER" id="PTHR19303:SF74">
    <property type="entry name" value="POGO TRANSPOSABLE ELEMENT WITH KRAB DOMAIN"/>
    <property type="match status" value="1"/>
</dbReference>
<dbReference type="GO" id="GO:0005634">
    <property type="term" value="C:nucleus"/>
    <property type="evidence" value="ECO:0007669"/>
    <property type="project" value="UniProtKB-SubCell"/>
</dbReference>
<dbReference type="InterPro" id="IPR009057">
    <property type="entry name" value="Homeodomain-like_sf"/>
</dbReference>
<keyword evidence="3" id="KW-0539">Nucleus</keyword>
<evidence type="ECO:0000259" key="4">
    <source>
        <dbReference type="PROSITE" id="PS51253"/>
    </source>
</evidence>
<gene>
    <name evidence="6" type="primary">LOC115890689</name>
</gene>